<protein>
    <recommendedName>
        <fullName evidence="3">3-keto-disaccharide hydrolase domain-containing protein</fullName>
    </recommendedName>
</protein>
<dbReference type="AlphaFoldDB" id="A0A829YEW0"/>
<evidence type="ECO:0000313" key="2">
    <source>
        <dbReference type="Proteomes" id="UP000445000"/>
    </source>
</evidence>
<name>A0A829YEW0_9GAMM</name>
<dbReference type="EMBL" id="BLJN01000004">
    <property type="protein sequence ID" value="GFE81925.1"/>
    <property type="molecule type" value="Genomic_DNA"/>
</dbReference>
<evidence type="ECO:0008006" key="3">
    <source>
        <dbReference type="Google" id="ProtNLM"/>
    </source>
</evidence>
<sequence>MSGPLVLEESARIPSPDPSYDWPTAVAIDGEWLLASGSRYDDTLYVSNVTWLYQRQPDGSWSPVRQLHQFTFYDDINEPSVRLAIEDDVAVIVKESASWIFMRQGGTWSEVASPIQTNGMDLALNGGTIVVTNGYCDWSSNVYRRHPTSGEWQLVRSTPAVPPGPDDLCENEDQRGDVDVAPNGNTTIESIYAPQLYPRISEGEFGQIPYQLIVQSPEHPDGGYGAPVAIDSGYALAGGPAARGALAFRRDPTTAIYTSTDRLQRPDFLDVYSPRDIEMSETLAMLTQPIDRLHGQYTGSISLFERDGQGTYRHAAKLLASDRGPDQYFGNWADLRGRQVAVGVLANRSVYVYELPPSFEQPATLQDSFEDGNASDWNPLAGSSFTVATTAASRVYRQTSTVSNAAALWSNTDRTNQSIEADIKPTAFASTPGDKWFGLVTRYTDAANYYYITIRNNNTLLLRRMVNGTFTTLASAELAVTLNRSYRVRLETIGTRLRVFVDNRLLAEASDDALDHGRAGVMMYKTQADVDNVVLSSNPQTTLATHQFASQRDSSWEWDQTGTWNRLADFTYTQSDMTSGARAITGIATGDQIIHSRMRRTATAGANNWFGLAARYRDEGNYYYVTLRNDNTVSLKKLVGGSIVELDSAPLSIGTNNWYRVRFEAIGAQLRVYINEVLRLEAVDSSHASGRYGPIMYKTTTQYDDVVAVEP</sequence>
<evidence type="ECO:0000313" key="1">
    <source>
        <dbReference type="EMBL" id="GFE81925.1"/>
    </source>
</evidence>
<accession>A0A829YEW0</accession>
<dbReference type="Gene3D" id="2.60.120.560">
    <property type="entry name" value="Exo-inulinase, domain 1"/>
    <property type="match status" value="2"/>
</dbReference>
<organism evidence="1 2">
    <name type="scientific">Steroidobacter agaridevorans</name>
    <dbReference type="NCBI Taxonomy" id="2695856"/>
    <lineage>
        <taxon>Bacteria</taxon>
        <taxon>Pseudomonadati</taxon>
        <taxon>Pseudomonadota</taxon>
        <taxon>Gammaproteobacteria</taxon>
        <taxon>Steroidobacterales</taxon>
        <taxon>Steroidobacteraceae</taxon>
        <taxon>Steroidobacter</taxon>
    </lineage>
</organism>
<dbReference type="SUPFAM" id="SSF50965">
    <property type="entry name" value="Galactose oxidase, central domain"/>
    <property type="match status" value="1"/>
</dbReference>
<dbReference type="InterPro" id="IPR011043">
    <property type="entry name" value="Gal_Oxase/kelch_b-propeller"/>
</dbReference>
<comment type="caution">
    <text evidence="1">The sequence shown here is derived from an EMBL/GenBank/DDBJ whole genome shotgun (WGS) entry which is preliminary data.</text>
</comment>
<proteinExistence type="predicted"/>
<keyword evidence="2" id="KW-1185">Reference proteome</keyword>
<dbReference type="Proteomes" id="UP000445000">
    <property type="component" value="Unassembled WGS sequence"/>
</dbReference>
<reference evidence="2" key="1">
    <citation type="submission" date="2020-01" db="EMBL/GenBank/DDBJ databases">
        <title>'Steroidobacter agaridevorans' sp. nov., agar-degrading bacteria isolated from rhizosphere soils.</title>
        <authorList>
            <person name="Ikenaga M."/>
            <person name="Kataoka M."/>
            <person name="Murouchi A."/>
            <person name="Katsuragi S."/>
            <person name="Sakai M."/>
        </authorList>
    </citation>
    <scope>NUCLEOTIDE SEQUENCE [LARGE SCALE GENOMIC DNA]</scope>
    <source>
        <strain evidence="2">YU21-B</strain>
    </source>
</reference>
<gene>
    <name evidence="1" type="ORF">GCM10011487_39250</name>
</gene>